<dbReference type="OrthoDB" id="5413799at2"/>
<dbReference type="Pfam" id="PF13479">
    <property type="entry name" value="AAA_24"/>
    <property type="match status" value="1"/>
</dbReference>
<dbReference type="RefSeq" id="WP_068447964.1">
    <property type="nucleotide sequence ID" value="NZ_CP013862.1"/>
</dbReference>
<gene>
    <name evidence="1" type="ORF">AOX59_18750</name>
</gene>
<keyword evidence="2" id="KW-1185">Reference proteome</keyword>
<reference evidence="1 2" key="1">
    <citation type="submission" date="2016-01" db="EMBL/GenBank/DDBJ databases">
        <title>Complete genome sequence of strain Lentibacillus amyloliquefaciens LAM0015T isolated from saline sediment.</title>
        <authorList>
            <person name="Wang J.-L."/>
            <person name="He M.-X."/>
        </authorList>
    </citation>
    <scope>NUCLEOTIDE SEQUENCE [LARGE SCALE GENOMIC DNA]</scope>
    <source>
        <strain evidence="1 2">LAM0015</strain>
    </source>
</reference>
<dbReference type="KEGG" id="lao:AOX59_18750"/>
<evidence type="ECO:0000313" key="1">
    <source>
        <dbReference type="EMBL" id="ALX50439.1"/>
    </source>
</evidence>
<name>A0A0U4F4K6_9BACI</name>
<dbReference type="InterPro" id="IPR006505">
    <property type="entry name" value="Phage_nucleotide-bp"/>
</dbReference>
<accession>A0A0U4F4K6</accession>
<dbReference type="Proteomes" id="UP000050331">
    <property type="component" value="Chromosome"/>
</dbReference>
<dbReference type="NCBIfam" id="TIGR01618">
    <property type="entry name" value="phage_P_loop"/>
    <property type="match status" value="1"/>
</dbReference>
<proteinExistence type="predicted"/>
<dbReference type="STRING" id="1472767.AOX59_18750"/>
<organism evidence="1 2">
    <name type="scientific">Lentibacillus amyloliquefaciens</name>
    <dbReference type="NCBI Taxonomy" id="1472767"/>
    <lineage>
        <taxon>Bacteria</taxon>
        <taxon>Bacillati</taxon>
        <taxon>Bacillota</taxon>
        <taxon>Bacilli</taxon>
        <taxon>Bacillales</taxon>
        <taxon>Bacillaceae</taxon>
        <taxon>Lentibacillus</taxon>
    </lineage>
</organism>
<dbReference type="GO" id="GO:0003677">
    <property type="term" value="F:DNA binding"/>
    <property type="evidence" value="ECO:0007669"/>
    <property type="project" value="UniProtKB-KW"/>
</dbReference>
<evidence type="ECO:0000313" key="2">
    <source>
        <dbReference type="Proteomes" id="UP000050331"/>
    </source>
</evidence>
<protein>
    <submittedName>
        <fullName evidence="1">DNA-binding protein</fullName>
    </submittedName>
</protein>
<dbReference type="InterPro" id="IPR027417">
    <property type="entry name" value="P-loop_NTPase"/>
</dbReference>
<sequence length="231" mass="26544">MNITSAADISESRATYLLYAPPGTGKTHTINFLEGKTLYIAIDKTQYPLKGNKNIDILDFDTHNAWSAWTDLIKWLADNDLSKYDNLVFDNVSELFRSMLGNLGREGKNNRVPEMQHYQQIDFFIIDSLRFINSLNKKVIYLAWETTDEFQTEGGQIFNRTFPDIRSKIINNFMGLCQVVSKLAINNRTENRGFILQPSNSIFAKNQLDQRKHCLQEDIFKVGEETASDAE</sequence>
<keyword evidence="1" id="KW-0238">DNA-binding</keyword>
<dbReference type="EMBL" id="CP013862">
    <property type="protein sequence ID" value="ALX50439.1"/>
    <property type="molecule type" value="Genomic_DNA"/>
</dbReference>
<dbReference type="SUPFAM" id="SSF52540">
    <property type="entry name" value="P-loop containing nucleoside triphosphate hydrolases"/>
    <property type="match status" value="1"/>
</dbReference>
<dbReference type="AlphaFoldDB" id="A0A0U4F4K6"/>